<dbReference type="AlphaFoldDB" id="A0A193SBZ2"/>
<evidence type="ECO:0000259" key="1">
    <source>
        <dbReference type="Pfam" id="PF00534"/>
    </source>
</evidence>
<dbReference type="Gene3D" id="3.40.50.2000">
    <property type="entry name" value="Glycogen Phosphorylase B"/>
    <property type="match status" value="2"/>
</dbReference>
<keyword evidence="2" id="KW-0808">Transferase</keyword>
<reference evidence="2" key="2">
    <citation type="submission" date="2016-06" db="EMBL/GenBank/DDBJ databases">
        <title>Towards a vaccine: An investigation of Klebsiella pneumoniae surface antigens.</title>
        <authorList>
            <person name="Follador R."/>
            <person name="Heinz E."/>
            <person name="Wyres K.L."/>
            <person name="Ellington M.J."/>
            <person name="Kowarik M."/>
            <person name="Holt K.E."/>
            <person name="Thomson N.R."/>
        </authorList>
    </citation>
    <scope>NUCLEOTIDE SEQUENCE</scope>
    <source>
        <strain evidence="2">QMP</strain>
    </source>
</reference>
<dbReference type="EMBL" id="LT174533">
    <property type="protein sequence ID" value="CZQ24037.1"/>
    <property type="molecule type" value="Genomic_DNA"/>
</dbReference>
<protein>
    <submittedName>
        <fullName evidence="2">Glycosyltransferase protein</fullName>
        <ecNumber evidence="2">2.4.1.57</ecNumber>
    </submittedName>
</protein>
<evidence type="ECO:0000313" key="2">
    <source>
        <dbReference type="EMBL" id="CZQ24037.1"/>
    </source>
</evidence>
<proteinExistence type="predicted"/>
<dbReference type="GO" id="GO:0016757">
    <property type="term" value="F:glycosyltransferase activity"/>
    <property type="evidence" value="ECO:0007669"/>
    <property type="project" value="UniProtKB-KW"/>
</dbReference>
<dbReference type="EC" id="2.4.1.57" evidence="2"/>
<gene>
    <name evidence="2" type="primary">wcaL</name>
</gene>
<dbReference type="InterPro" id="IPR050194">
    <property type="entry name" value="Glycosyltransferase_grp1"/>
</dbReference>
<dbReference type="InterPro" id="IPR001296">
    <property type="entry name" value="Glyco_trans_1"/>
</dbReference>
<dbReference type="Pfam" id="PF00534">
    <property type="entry name" value="Glycos_transf_1"/>
    <property type="match status" value="1"/>
</dbReference>
<accession>A0A193SBZ2</accession>
<reference evidence="2" key="1">
    <citation type="submission" date="2016-02" db="EMBL/GenBank/DDBJ databases">
        <authorList>
            <person name="Wen L."/>
            <person name="He K."/>
            <person name="Yang H."/>
        </authorList>
    </citation>
    <scope>NUCLEOTIDE SEQUENCE</scope>
    <source>
        <strain evidence="2">QMP</strain>
    </source>
</reference>
<keyword evidence="2" id="KW-0328">Glycosyltransferase</keyword>
<organism evidence="2">
    <name type="scientific">Klebsiella pneumoniae</name>
    <dbReference type="NCBI Taxonomy" id="573"/>
    <lineage>
        <taxon>Bacteria</taxon>
        <taxon>Pseudomonadati</taxon>
        <taxon>Pseudomonadota</taxon>
        <taxon>Gammaproteobacteria</taxon>
        <taxon>Enterobacterales</taxon>
        <taxon>Enterobacteriaceae</taxon>
        <taxon>Klebsiella/Raoultella group</taxon>
        <taxon>Klebsiella</taxon>
        <taxon>Klebsiella pneumoniae complex</taxon>
    </lineage>
</organism>
<dbReference type="SUPFAM" id="SSF53756">
    <property type="entry name" value="UDP-Glycosyltransferase/glycogen phosphorylase"/>
    <property type="match status" value="1"/>
</dbReference>
<feature type="domain" description="Glycosyl transferase family 1" evidence="1">
    <location>
        <begin position="226"/>
        <end position="383"/>
    </location>
</feature>
<dbReference type="RefSeq" id="WP_110245319.1">
    <property type="nucleotide sequence ID" value="NZ_CABDVA010000001.1"/>
</dbReference>
<dbReference type="PANTHER" id="PTHR45947">
    <property type="entry name" value="SULFOQUINOVOSYL TRANSFERASE SQD2"/>
    <property type="match status" value="1"/>
</dbReference>
<dbReference type="PANTHER" id="PTHR45947:SF14">
    <property type="entry name" value="SLL1723 PROTEIN"/>
    <property type="match status" value="1"/>
</dbReference>
<sequence>MNITFFCATFPVASETFIQNQIISFIKMGHNVRILALYPGDMSCLHEDFVNYNLKEKVDYVFPSNFTTQGRLAVLTKRFSHALKCLAAGKVKAFNIIKYGHLSHTLYLPSIIGSIKSVYKADYFVAHFGTCGTIANSLRELGVLDGKIVTIFHGFDISIKDVLARYKKQYANLFAQGDLFFPISHLWKEKMISLGCEPSKIEVIRMGIHVEEFVYKGRDIKNILNIVSVCRLIEKKGIEYSIRACSRLKENNIPFNYTIVGYGPLESSLRSLIEQLGLTDVVTITGFQSQSNVKAILDKSNVFVLPSITSENGDMEGIPVALMEAMASGLPVVSTYHSGIPELIENNISGYLCDEKNIEQISEKLIFIYNNPQSVLSATVNARTKIEESFNIDIEYNKMTSLMEYHL</sequence>
<name>A0A193SBZ2_KLEPN</name>